<comment type="caution">
    <text evidence="2">The sequence shown here is derived from an EMBL/GenBank/DDBJ whole genome shotgun (WGS) entry which is preliminary data.</text>
</comment>
<accession>A0ABV4D9P8</accession>
<protein>
    <submittedName>
        <fullName evidence="2">Uncharacterized protein</fullName>
    </submittedName>
</protein>
<dbReference type="EMBL" id="JBCLSQ010000021">
    <property type="protein sequence ID" value="MEY8538488.1"/>
    <property type="molecule type" value="Genomic_DNA"/>
</dbReference>
<evidence type="ECO:0000313" key="3">
    <source>
        <dbReference type="Proteomes" id="UP001565242"/>
    </source>
</evidence>
<organism evidence="2 3">
    <name type="scientific">Lactococcus muris</name>
    <dbReference type="NCBI Taxonomy" id="2941330"/>
    <lineage>
        <taxon>Bacteria</taxon>
        <taxon>Bacillati</taxon>
        <taxon>Bacillota</taxon>
        <taxon>Bacilli</taxon>
        <taxon>Lactobacillales</taxon>
        <taxon>Streptococcaceae</taxon>
        <taxon>Lactococcus</taxon>
    </lineage>
</organism>
<proteinExistence type="predicted"/>
<gene>
    <name evidence="2" type="ORF">AALM99_08550</name>
</gene>
<keyword evidence="3" id="KW-1185">Reference proteome</keyword>
<evidence type="ECO:0000313" key="2">
    <source>
        <dbReference type="EMBL" id="MEY8538488.1"/>
    </source>
</evidence>
<name>A0ABV4D9P8_9LACT</name>
<evidence type="ECO:0000256" key="1">
    <source>
        <dbReference type="SAM" id="MobiDB-lite"/>
    </source>
</evidence>
<dbReference type="RefSeq" id="WP_369918628.1">
    <property type="nucleotide sequence ID" value="NZ_JBCLSQ010000021.1"/>
</dbReference>
<dbReference type="Proteomes" id="UP001565242">
    <property type="component" value="Unassembled WGS sequence"/>
</dbReference>
<feature type="region of interest" description="Disordered" evidence="1">
    <location>
        <begin position="28"/>
        <end position="53"/>
    </location>
</feature>
<sequence>MDAKYREKEFFNVPKAKNNAGKITGNQVKTKENDCADRQAGSEQGLEKSNQTSRSSYALFDWILNKEETMKQQLKQIQAHRVTVSLKVNKLT</sequence>
<reference evidence="2 3" key="1">
    <citation type="submission" date="2024-03" db="EMBL/GenBank/DDBJ databases">
        <title>Mouse gut bacterial collection (mGBC) of GemPharmatech.</title>
        <authorList>
            <person name="He Y."/>
            <person name="Dong L."/>
            <person name="Wu D."/>
            <person name="Gao X."/>
            <person name="Lin Z."/>
        </authorList>
    </citation>
    <scope>NUCLEOTIDE SEQUENCE [LARGE SCALE GENOMIC DNA]</scope>
    <source>
        <strain evidence="2 3">20-218</strain>
    </source>
</reference>